<dbReference type="AlphaFoldDB" id="A0A392MY59"/>
<protein>
    <submittedName>
        <fullName evidence="1">Uncharacterized protein</fullName>
    </submittedName>
</protein>
<dbReference type="Proteomes" id="UP000265520">
    <property type="component" value="Unassembled WGS sequence"/>
</dbReference>
<proteinExistence type="predicted"/>
<dbReference type="EMBL" id="LXQA010022272">
    <property type="protein sequence ID" value="MCH92253.1"/>
    <property type="molecule type" value="Genomic_DNA"/>
</dbReference>
<organism evidence="1 2">
    <name type="scientific">Trifolium medium</name>
    <dbReference type="NCBI Taxonomy" id="97028"/>
    <lineage>
        <taxon>Eukaryota</taxon>
        <taxon>Viridiplantae</taxon>
        <taxon>Streptophyta</taxon>
        <taxon>Embryophyta</taxon>
        <taxon>Tracheophyta</taxon>
        <taxon>Spermatophyta</taxon>
        <taxon>Magnoliopsida</taxon>
        <taxon>eudicotyledons</taxon>
        <taxon>Gunneridae</taxon>
        <taxon>Pentapetalae</taxon>
        <taxon>rosids</taxon>
        <taxon>fabids</taxon>
        <taxon>Fabales</taxon>
        <taxon>Fabaceae</taxon>
        <taxon>Papilionoideae</taxon>
        <taxon>50 kb inversion clade</taxon>
        <taxon>NPAAA clade</taxon>
        <taxon>Hologalegina</taxon>
        <taxon>IRL clade</taxon>
        <taxon>Trifolieae</taxon>
        <taxon>Trifolium</taxon>
    </lineage>
</organism>
<evidence type="ECO:0000313" key="2">
    <source>
        <dbReference type="Proteomes" id="UP000265520"/>
    </source>
</evidence>
<comment type="caution">
    <text evidence="1">The sequence shown here is derived from an EMBL/GenBank/DDBJ whole genome shotgun (WGS) entry which is preliminary data.</text>
</comment>
<gene>
    <name evidence="1" type="ORF">A2U01_0013190</name>
</gene>
<evidence type="ECO:0000313" key="1">
    <source>
        <dbReference type="EMBL" id="MCH92253.1"/>
    </source>
</evidence>
<name>A0A392MY59_9FABA</name>
<accession>A0A392MY59</accession>
<keyword evidence="2" id="KW-1185">Reference proteome</keyword>
<reference evidence="1 2" key="1">
    <citation type="journal article" date="2018" name="Front. Plant Sci.">
        <title>Red Clover (Trifolium pratense) and Zigzag Clover (T. medium) - A Picture of Genomic Similarities and Differences.</title>
        <authorList>
            <person name="Dluhosova J."/>
            <person name="Istvanek J."/>
            <person name="Nedelnik J."/>
            <person name="Repkova J."/>
        </authorList>
    </citation>
    <scope>NUCLEOTIDE SEQUENCE [LARGE SCALE GENOMIC DNA]</scope>
    <source>
        <strain evidence="2">cv. 10/8</strain>
        <tissue evidence="1">Leaf</tissue>
    </source>
</reference>
<sequence length="73" mass="8471">MANGTFLLGCFKASPIWVSLHNKLPYLWKLLRINSYGNTDSGELQLKDAYQFNLQQFKDLHWAKTIWSSDIPP</sequence>